<gene>
    <name evidence="2" type="ORF">ATO3_05425</name>
</gene>
<dbReference type="SUPFAM" id="SSF46785">
    <property type="entry name" value="Winged helix' DNA-binding domain"/>
    <property type="match status" value="1"/>
</dbReference>
<evidence type="ECO:0008006" key="4">
    <source>
        <dbReference type="Google" id="ProtNLM"/>
    </source>
</evidence>
<evidence type="ECO:0000313" key="3">
    <source>
        <dbReference type="Proteomes" id="UP000215377"/>
    </source>
</evidence>
<dbReference type="AlphaFoldDB" id="A0A225NMA2"/>
<proteinExistence type="predicted"/>
<dbReference type="EMBL" id="AQQR01000002">
    <property type="protein sequence ID" value="OWU75654.1"/>
    <property type="molecule type" value="Genomic_DNA"/>
</dbReference>
<dbReference type="Gene3D" id="1.10.10.10">
    <property type="entry name" value="Winged helix-like DNA-binding domain superfamily/Winged helix DNA-binding domain"/>
    <property type="match status" value="1"/>
</dbReference>
<dbReference type="InterPro" id="IPR036388">
    <property type="entry name" value="WH-like_DNA-bd_sf"/>
</dbReference>
<evidence type="ECO:0000313" key="2">
    <source>
        <dbReference type="EMBL" id="OWU75654.1"/>
    </source>
</evidence>
<dbReference type="RefSeq" id="WP_198963215.1">
    <property type="nucleotide sequence ID" value="NZ_AQQR01000002.1"/>
</dbReference>
<dbReference type="InterPro" id="IPR036390">
    <property type="entry name" value="WH_DNA-bd_sf"/>
</dbReference>
<reference evidence="2 3" key="1">
    <citation type="submission" date="2013-04" db="EMBL/GenBank/DDBJ databases">
        <title>Oceanicola sp. 22II1-22F33 Genome Sequencing.</title>
        <authorList>
            <person name="Lai Q."/>
            <person name="Li G."/>
            <person name="Shao Z."/>
        </authorList>
    </citation>
    <scope>NUCLEOTIDE SEQUENCE [LARGE SCALE GENOMIC DNA]</scope>
    <source>
        <strain evidence="2 3">22II1-22F33</strain>
    </source>
</reference>
<name>A0A225NMA2_9RHOB</name>
<feature type="region of interest" description="Disordered" evidence="1">
    <location>
        <begin position="107"/>
        <end position="145"/>
    </location>
</feature>
<organism evidence="2 3">
    <name type="scientific">Marinibacterium profundimaris</name>
    <dbReference type="NCBI Taxonomy" id="1679460"/>
    <lineage>
        <taxon>Bacteria</taxon>
        <taxon>Pseudomonadati</taxon>
        <taxon>Pseudomonadota</taxon>
        <taxon>Alphaproteobacteria</taxon>
        <taxon>Rhodobacterales</taxon>
        <taxon>Paracoccaceae</taxon>
        <taxon>Marinibacterium</taxon>
    </lineage>
</organism>
<comment type="caution">
    <text evidence="2">The sequence shown here is derived from an EMBL/GenBank/DDBJ whole genome shotgun (WGS) entry which is preliminary data.</text>
</comment>
<sequence>MSYHVEALCDRRRFGSAARKQIAMYLANKASDDGAGIWCSKHTIARHTELSLATVKRTIRDFLDEGLLVETGELRPCDHGHTLVYRLVLEAVSELDSLLPPKGLKETGLTVNPVHDDTPRGVTVTPRRGSPRPPNNPKNNPLKPPTRAEALEAEEVDLDKIWAAYPSDRRRDREGCRRHLAEALGDASVEELAAAAAAYAAETDGYTRSKVCFLDNWLRLAKWRRHVDALRQQKATSTESAEKILRQVAGWVKTRHGMCRHVTSGQVAAAMQRGLITRDEASAAGVLK</sequence>
<accession>A0A225NMA2</accession>
<evidence type="ECO:0000256" key="1">
    <source>
        <dbReference type="SAM" id="MobiDB-lite"/>
    </source>
</evidence>
<keyword evidence="3" id="KW-1185">Reference proteome</keyword>
<dbReference type="Proteomes" id="UP000215377">
    <property type="component" value="Unassembled WGS sequence"/>
</dbReference>
<protein>
    <recommendedName>
        <fullName evidence="4">Helix-turn-helix domain-containing protein</fullName>
    </recommendedName>
</protein>